<dbReference type="InterPro" id="IPR008930">
    <property type="entry name" value="Terpenoid_cyclase/PrenylTrfase"/>
</dbReference>
<evidence type="ECO:0000256" key="1">
    <source>
        <dbReference type="SAM" id="SignalP"/>
    </source>
</evidence>
<accession>A0A9W7EWM2</accession>
<dbReference type="SUPFAM" id="SSF52540">
    <property type="entry name" value="P-loop containing nucleoside triphosphate hydrolases"/>
    <property type="match status" value="1"/>
</dbReference>
<keyword evidence="4" id="KW-1185">Reference proteome</keyword>
<dbReference type="InterPro" id="IPR003593">
    <property type="entry name" value="AAA+_ATPase"/>
</dbReference>
<feature type="chain" id="PRO_5040763675" description="AAA+ ATPase domain-containing protein" evidence="1">
    <location>
        <begin position="24"/>
        <end position="745"/>
    </location>
</feature>
<dbReference type="CDD" id="cd19481">
    <property type="entry name" value="RecA-like_protease"/>
    <property type="match status" value="1"/>
</dbReference>
<dbReference type="PANTHER" id="PTHR23077">
    <property type="entry name" value="AAA-FAMILY ATPASE"/>
    <property type="match status" value="1"/>
</dbReference>
<dbReference type="InterPro" id="IPR050168">
    <property type="entry name" value="AAA_ATPase_domain"/>
</dbReference>
<dbReference type="OrthoDB" id="10042665at2759"/>
<protein>
    <recommendedName>
        <fullName evidence="2">AAA+ ATPase domain-containing protein</fullName>
    </recommendedName>
</protein>
<comment type="caution">
    <text evidence="3">The sequence shown here is derived from an EMBL/GenBank/DDBJ whole genome shotgun (WGS) entry which is preliminary data.</text>
</comment>
<dbReference type="AlphaFoldDB" id="A0A9W7EWM2"/>
<dbReference type="GO" id="GO:0005524">
    <property type="term" value="F:ATP binding"/>
    <property type="evidence" value="ECO:0007669"/>
    <property type="project" value="InterPro"/>
</dbReference>
<sequence length="745" mass="82283">MYNYSRLVVFFTSILAFPLFCQAFTASCTSTFLDLVALDTKLSKLLPRTVPIQPPPTTDPDDVKINGARTSPPISPASTVLYDYWDPLLGSFNVDGATPQNSASRLSVTSTCYALKALKELGISGSFLRYVQEKVISTQWRENDFFQAPLVMNLLLDGDELRELTQEQAEKVRGLAAHLMEARPRRRRGDQQSYSSYIQYQITKALVGMLLSVDGDDSFSKLPEAALPSELLGDLTLSVSRAFEVSRDELCRQIAYHTAGDDRTFDCTRLAYSILTYVVAGEGLGNKAGIFTGNNGQDEDDAITGKGVKVNNKIVKQAVDVFMSCQLKDGTWPQGQSIYSTFKRKNTDVGNAFVFSCDTLGEMLKHLPNGDFSEHIEGIELMASWCERNYVSDIVTVECDLVTKECWGKPRRGWVSNHFPPGTGATAWSTAQALIFLTRARKVTRGLMNEVVLGEFEGVKSSGVNSQSWDNLVDTDVAPGVTLKEIIQQRVLDPRASTPGQLVGPAAFSSVLFGPPGTAKTTICKSVADALGWDFVVIDTTTFLKDGLGDVSGRIKYVFDRLKALDRCVVLFDEIEEFCLNRETQGLGMESRMLTTALLTQLNDLRKQEGTVFFMATNRLRALDQAITRPGRFDMQLFVGTPNLKARVSLFSKKLDSSGLNLSAEHAASVVEVFESVLTEKWSAYGQFFNYIEADIFADCVVGMIGAEGSLDRMDVGELVESQLVTLRSEDAKSEYIEGFDLSRW</sequence>
<dbReference type="Pfam" id="PF00004">
    <property type="entry name" value="AAA"/>
    <property type="match status" value="1"/>
</dbReference>
<evidence type="ECO:0000313" key="4">
    <source>
        <dbReference type="Proteomes" id="UP001165085"/>
    </source>
</evidence>
<proteinExistence type="predicted"/>
<dbReference type="SUPFAM" id="SSF48239">
    <property type="entry name" value="Terpenoid cyclases/Protein prenyltransferases"/>
    <property type="match status" value="1"/>
</dbReference>
<dbReference type="EMBL" id="BRXY01000440">
    <property type="protein sequence ID" value="GMH95299.1"/>
    <property type="molecule type" value="Genomic_DNA"/>
</dbReference>
<dbReference type="Gene3D" id="3.40.50.300">
    <property type="entry name" value="P-loop containing nucleotide triphosphate hydrolases"/>
    <property type="match status" value="1"/>
</dbReference>
<name>A0A9W7EWM2_9STRA</name>
<dbReference type="SMART" id="SM00382">
    <property type="entry name" value="AAA"/>
    <property type="match status" value="1"/>
</dbReference>
<gene>
    <name evidence="3" type="ORF">TrST_g7369</name>
</gene>
<evidence type="ECO:0000313" key="3">
    <source>
        <dbReference type="EMBL" id="GMH95299.1"/>
    </source>
</evidence>
<dbReference type="GO" id="GO:0016887">
    <property type="term" value="F:ATP hydrolysis activity"/>
    <property type="evidence" value="ECO:0007669"/>
    <property type="project" value="InterPro"/>
</dbReference>
<organism evidence="3 4">
    <name type="scientific">Triparma strigata</name>
    <dbReference type="NCBI Taxonomy" id="1606541"/>
    <lineage>
        <taxon>Eukaryota</taxon>
        <taxon>Sar</taxon>
        <taxon>Stramenopiles</taxon>
        <taxon>Ochrophyta</taxon>
        <taxon>Bolidophyceae</taxon>
        <taxon>Parmales</taxon>
        <taxon>Triparmaceae</taxon>
        <taxon>Triparma</taxon>
    </lineage>
</organism>
<dbReference type="InterPro" id="IPR027417">
    <property type="entry name" value="P-loop_NTPase"/>
</dbReference>
<dbReference type="PROSITE" id="PS51257">
    <property type="entry name" value="PROKAR_LIPOPROTEIN"/>
    <property type="match status" value="1"/>
</dbReference>
<dbReference type="Proteomes" id="UP001165085">
    <property type="component" value="Unassembled WGS sequence"/>
</dbReference>
<feature type="domain" description="AAA+ ATPase" evidence="2">
    <location>
        <begin position="506"/>
        <end position="643"/>
    </location>
</feature>
<evidence type="ECO:0000259" key="2">
    <source>
        <dbReference type="SMART" id="SM00382"/>
    </source>
</evidence>
<feature type="signal peptide" evidence="1">
    <location>
        <begin position="1"/>
        <end position="23"/>
    </location>
</feature>
<keyword evidence="1" id="KW-0732">Signal</keyword>
<reference evidence="4" key="1">
    <citation type="journal article" date="2023" name="Commun. Biol.">
        <title>Genome analysis of Parmales, the sister group of diatoms, reveals the evolutionary specialization of diatoms from phago-mixotrophs to photoautotrophs.</title>
        <authorList>
            <person name="Ban H."/>
            <person name="Sato S."/>
            <person name="Yoshikawa S."/>
            <person name="Yamada K."/>
            <person name="Nakamura Y."/>
            <person name="Ichinomiya M."/>
            <person name="Sato N."/>
            <person name="Blanc-Mathieu R."/>
            <person name="Endo H."/>
            <person name="Kuwata A."/>
            <person name="Ogata H."/>
        </authorList>
    </citation>
    <scope>NUCLEOTIDE SEQUENCE [LARGE SCALE GENOMIC DNA]</scope>
    <source>
        <strain evidence="4">NIES 3701</strain>
    </source>
</reference>
<dbReference type="InterPro" id="IPR003959">
    <property type="entry name" value="ATPase_AAA_core"/>
</dbReference>